<keyword evidence="2" id="KW-0472">Membrane</keyword>
<organism evidence="4 5">
    <name type="scientific">Lates japonicus</name>
    <name type="common">Japanese lates</name>
    <dbReference type="NCBI Taxonomy" id="270547"/>
    <lineage>
        <taxon>Eukaryota</taxon>
        <taxon>Metazoa</taxon>
        <taxon>Chordata</taxon>
        <taxon>Craniata</taxon>
        <taxon>Vertebrata</taxon>
        <taxon>Euteleostomi</taxon>
        <taxon>Actinopterygii</taxon>
        <taxon>Neopterygii</taxon>
        <taxon>Teleostei</taxon>
        <taxon>Neoteleostei</taxon>
        <taxon>Acanthomorphata</taxon>
        <taxon>Carangaria</taxon>
        <taxon>Carangaria incertae sedis</taxon>
        <taxon>Centropomidae</taxon>
        <taxon>Lates</taxon>
    </lineage>
</organism>
<keyword evidence="2" id="KW-0812">Transmembrane</keyword>
<dbReference type="Gene3D" id="2.60.40.10">
    <property type="entry name" value="Immunoglobulins"/>
    <property type="match status" value="5"/>
</dbReference>
<dbReference type="Proteomes" id="UP001279410">
    <property type="component" value="Unassembled WGS sequence"/>
</dbReference>
<proteinExistence type="predicted"/>
<dbReference type="Pfam" id="PF13895">
    <property type="entry name" value="Ig_2"/>
    <property type="match status" value="2"/>
</dbReference>
<dbReference type="CDD" id="cd00096">
    <property type="entry name" value="Ig"/>
    <property type="match status" value="1"/>
</dbReference>
<dbReference type="InterPro" id="IPR036179">
    <property type="entry name" value="Ig-like_dom_sf"/>
</dbReference>
<dbReference type="SUPFAM" id="SSF48726">
    <property type="entry name" value="Immunoglobulin"/>
    <property type="match status" value="4"/>
</dbReference>
<dbReference type="InterPro" id="IPR003598">
    <property type="entry name" value="Ig_sub2"/>
</dbReference>
<feature type="domain" description="Ig-like" evidence="3">
    <location>
        <begin position="672"/>
        <end position="752"/>
    </location>
</feature>
<dbReference type="InterPro" id="IPR013783">
    <property type="entry name" value="Ig-like_fold"/>
</dbReference>
<keyword evidence="5" id="KW-1185">Reference proteome</keyword>
<evidence type="ECO:0000259" key="3">
    <source>
        <dbReference type="PROSITE" id="PS50835"/>
    </source>
</evidence>
<evidence type="ECO:0000256" key="2">
    <source>
        <dbReference type="SAM" id="Phobius"/>
    </source>
</evidence>
<keyword evidence="2" id="KW-1133">Transmembrane helix</keyword>
<dbReference type="AlphaFoldDB" id="A0AAD3N8P0"/>
<sequence length="1033" mass="115844">MQDEEPVDLRTDSEYTGRVKYYCDKTTCTLRIADLRESDSAEYKFKFKFKTKRNRIFSNLPGVTLSVINPALQVQVRRSYSLWTVLFCNSTCHLSDRPSYIWYKNGQKIQGETTSSYADYFYPEDSVSCAVIGHEDFPSPSVCVHGQPCNRVTYTDRNICAFKGSSADISCTYNSHKDKVESKFWFRPQHSHQWQNPSEPGDLGQDSQYSALQIVVTRIVTVHESYTEAELNCHSSCSPTGHFSYVWFKNGQKLLEETSTYTHDFYPGDNITCAFKGYEGYRSPSVCVNGQSCNRVTYTDRDICALKGSSVDISSSYNSYTNNVESKFWFRFEHSPHWQNPSWPEDLTKDPQYSGRVQVLEASTGRSTLRITDLRKSDSAQYRFKFKSAWFEFGSDLPGTTLTVTDIQVVMFGSSFNRKFKCDTTCHLLDGSSYVWFENGRKMDGENSYFYSVSANYGNSYSCAIKGLENFPSSPLCISDSNCNKVTYTHRNICAPEGSSVEISCTYQSPQYYIESKFWFIAEHQWLYPSEPKDLLQDAQFLGRAEVSEVWPSGSTLRISRLRKNDSAQYHFKFKTQSLEWGNDLPGTTLTVTALQVQVTRTITSNQSPTRAELKCHSSCSPTGLFSYVWFENGQKLLEETASYTHDFYPGDNISCAFRGYEDYPSPSVYAPRAALAVVSPSGQIVEDSSVTLTCSSDANPAAIYTWYNNRETFISRGPEFVFNTIHSSDSGEYSCTADNGLGKSTGNIVINVKYAPKTSSVSVSPSGQIVEGSSVTLTCSSDANPAAKYTWYKENQTLPGKQERIHFNPISSEDKGIYHCRSENQYGQLNSSSVVIDVQYPPRLLSVSVSPSGQIVEGSSVTLTCSDANPAAKYLNEKRGRQNSTLRSTVLASSAKSAAAASITVILILAVIPLVAFLWIRRKRFLKPPSERGEGPGNKAEQNVGSGNEEQPDELFYASVSFSKNQEDPLYSNITPAQPNRHKTEEEEEDEEDVEYTAVNIKSPNATPKLTRQQPVEDACSLYSTVSKKCKV</sequence>
<evidence type="ECO:0000313" key="5">
    <source>
        <dbReference type="Proteomes" id="UP001279410"/>
    </source>
</evidence>
<feature type="compositionally biased region" description="Acidic residues" evidence="1">
    <location>
        <begin position="987"/>
        <end position="996"/>
    </location>
</feature>
<name>A0AAD3N8P0_LATJO</name>
<dbReference type="InterPro" id="IPR007110">
    <property type="entry name" value="Ig-like_dom"/>
</dbReference>
<evidence type="ECO:0000256" key="1">
    <source>
        <dbReference type="SAM" id="MobiDB-lite"/>
    </source>
</evidence>
<feature type="transmembrane region" description="Helical" evidence="2">
    <location>
        <begin position="899"/>
        <end position="921"/>
    </location>
</feature>
<dbReference type="EMBL" id="BRZM01000120">
    <property type="protein sequence ID" value="GLD67823.1"/>
    <property type="molecule type" value="Genomic_DNA"/>
</dbReference>
<gene>
    <name evidence="4" type="ORF">AKAME5_001915100</name>
</gene>
<evidence type="ECO:0000313" key="4">
    <source>
        <dbReference type="EMBL" id="GLD67823.1"/>
    </source>
</evidence>
<feature type="region of interest" description="Disordered" evidence="1">
    <location>
        <begin position="929"/>
        <end position="951"/>
    </location>
</feature>
<dbReference type="SMART" id="SM00409">
    <property type="entry name" value="IG"/>
    <property type="match status" value="4"/>
</dbReference>
<dbReference type="InterPro" id="IPR003599">
    <property type="entry name" value="Ig_sub"/>
</dbReference>
<reference evidence="4" key="1">
    <citation type="submission" date="2022-08" db="EMBL/GenBank/DDBJ databases">
        <title>Genome sequencing of akame (Lates japonicus).</title>
        <authorList>
            <person name="Hashiguchi Y."/>
            <person name="Takahashi H."/>
        </authorList>
    </citation>
    <scope>NUCLEOTIDE SEQUENCE</scope>
    <source>
        <strain evidence="4">Kochi</strain>
    </source>
</reference>
<dbReference type="PANTHER" id="PTHR46013:SF4">
    <property type="entry name" value="B-CELL RECEPTOR CD22-RELATED"/>
    <property type="match status" value="1"/>
</dbReference>
<feature type="compositionally biased region" description="Polar residues" evidence="1">
    <location>
        <begin position="941"/>
        <end position="950"/>
    </location>
</feature>
<feature type="region of interest" description="Disordered" evidence="1">
    <location>
        <begin position="968"/>
        <end position="1015"/>
    </location>
</feature>
<feature type="domain" description="Ig-like" evidence="3">
    <location>
        <begin position="398"/>
        <end position="479"/>
    </location>
</feature>
<comment type="caution">
    <text evidence="4">The sequence shown here is derived from an EMBL/GenBank/DDBJ whole genome shotgun (WGS) entry which is preliminary data.</text>
</comment>
<feature type="compositionally biased region" description="Polar residues" evidence="1">
    <location>
        <begin position="1001"/>
        <end position="1015"/>
    </location>
</feature>
<dbReference type="PANTHER" id="PTHR46013">
    <property type="entry name" value="VASCULAR CELL ADHESION MOLECULE 1"/>
    <property type="match status" value="1"/>
</dbReference>
<feature type="domain" description="Ig-like" evidence="3">
    <location>
        <begin position="757"/>
        <end position="836"/>
    </location>
</feature>
<dbReference type="SMART" id="SM00408">
    <property type="entry name" value="IGc2"/>
    <property type="match status" value="2"/>
</dbReference>
<protein>
    <submittedName>
        <fullName evidence="4">Hemicentin-1-like isoform X1</fullName>
    </submittedName>
</protein>
<dbReference type="CDD" id="cd00099">
    <property type="entry name" value="IgV"/>
    <property type="match status" value="1"/>
</dbReference>
<accession>A0AAD3N8P0</accession>
<dbReference type="PROSITE" id="PS50835">
    <property type="entry name" value="IG_LIKE"/>
    <property type="match status" value="3"/>
</dbReference>